<evidence type="ECO:0000313" key="3">
    <source>
        <dbReference type="EMBL" id="KAL3276744.1"/>
    </source>
</evidence>
<proteinExistence type="predicted"/>
<comment type="caution">
    <text evidence="3">The sequence shown here is derived from an EMBL/GenBank/DDBJ whole genome shotgun (WGS) entry which is preliminary data.</text>
</comment>
<gene>
    <name evidence="3" type="ORF">HHI36_012114</name>
</gene>
<feature type="region of interest" description="Disordered" evidence="1">
    <location>
        <begin position="99"/>
        <end position="124"/>
    </location>
</feature>
<organism evidence="3 4">
    <name type="scientific">Cryptolaemus montrouzieri</name>
    <dbReference type="NCBI Taxonomy" id="559131"/>
    <lineage>
        <taxon>Eukaryota</taxon>
        <taxon>Metazoa</taxon>
        <taxon>Ecdysozoa</taxon>
        <taxon>Arthropoda</taxon>
        <taxon>Hexapoda</taxon>
        <taxon>Insecta</taxon>
        <taxon>Pterygota</taxon>
        <taxon>Neoptera</taxon>
        <taxon>Endopterygota</taxon>
        <taxon>Coleoptera</taxon>
        <taxon>Polyphaga</taxon>
        <taxon>Cucujiformia</taxon>
        <taxon>Coccinelloidea</taxon>
        <taxon>Coccinellidae</taxon>
        <taxon>Scymninae</taxon>
        <taxon>Scymnini</taxon>
        <taxon>Cryptolaemus</taxon>
    </lineage>
</organism>
<keyword evidence="2" id="KW-0732">Signal</keyword>
<accession>A0ABD2NDY5</accession>
<protein>
    <submittedName>
        <fullName evidence="3">Uncharacterized protein</fullName>
    </submittedName>
</protein>
<dbReference type="EMBL" id="JABFTP020000103">
    <property type="protein sequence ID" value="KAL3276744.1"/>
    <property type="molecule type" value="Genomic_DNA"/>
</dbReference>
<dbReference type="AlphaFoldDB" id="A0ABD2NDY5"/>
<feature type="chain" id="PRO_5044775861" evidence="2">
    <location>
        <begin position="22"/>
        <end position="124"/>
    </location>
</feature>
<keyword evidence="4" id="KW-1185">Reference proteome</keyword>
<evidence type="ECO:0000256" key="2">
    <source>
        <dbReference type="SAM" id="SignalP"/>
    </source>
</evidence>
<feature type="compositionally biased region" description="Basic and acidic residues" evidence="1">
    <location>
        <begin position="99"/>
        <end position="118"/>
    </location>
</feature>
<reference evidence="3 4" key="1">
    <citation type="journal article" date="2021" name="BMC Biol.">
        <title>Horizontally acquired antibacterial genes associated with adaptive radiation of ladybird beetles.</title>
        <authorList>
            <person name="Li H.S."/>
            <person name="Tang X.F."/>
            <person name="Huang Y.H."/>
            <person name="Xu Z.Y."/>
            <person name="Chen M.L."/>
            <person name="Du X.Y."/>
            <person name="Qiu B.Y."/>
            <person name="Chen P.T."/>
            <person name="Zhang W."/>
            <person name="Slipinski A."/>
            <person name="Escalona H.E."/>
            <person name="Waterhouse R.M."/>
            <person name="Zwick A."/>
            <person name="Pang H."/>
        </authorList>
    </citation>
    <scope>NUCLEOTIDE SEQUENCE [LARGE SCALE GENOMIC DNA]</scope>
    <source>
        <strain evidence="3">SYSU2018</strain>
    </source>
</reference>
<dbReference type="Proteomes" id="UP001516400">
    <property type="component" value="Unassembled WGS sequence"/>
</dbReference>
<feature type="signal peptide" evidence="2">
    <location>
        <begin position="1"/>
        <end position="21"/>
    </location>
</feature>
<sequence length="124" mass="14538">MKASIVVFCFSFSVFLSHVNCFNEERDWLDDCDWKKMQLVELRKTTTTTKSPEIQKTQSQNIYWPFNFLIVNKKPKLVPGSTSDKLVKDVRQKVDIDAFHRGDPDTNAKEWDTVNRDLGDDEDY</sequence>
<evidence type="ECO:0000313" key="4">
    <source>
        <dbReference type="Proteomes" id="UP001516400"/>
    </source>
</evidence>
<name>A0ABD2NDY5_9CUCU</name>
<evidence type="ECO:0000256" key="1">
    <source>
        <dbReference type="SAM" id="MobiDB-lite"/>
    </source>
</evidence>